<feature type="region of interest" description="Disordered" evidence="1">
    <location>
        <begin position="1"/>
        <end position="44"/>
    </location>
</feature>
<evidence type="ECO:0000256" key="1">
    <source>
        <dbReference type="SAM" id="MobiDB-lite"/>
    </source>
</evidence>
<dbReference type="EMBL" id="JADJZA010000006">
    <property type="protein sequence ID" value="MBK9296892.1"/>
    <property type="molecule type" value="Genomic_DNA"/>
</dbReference>
<feature type="transmembrane region" description="Helical" evidence="2">
    <location>
        <begin position="50"/>
        <end position="73"/>
    </location>
</feature>
<evidence type="ECO:0000313" key="4">
    <source>
        <dbReference type="Proteomes" id="UP000727993"/>
    </source>
</evidence>
<reference evidence="3 4" key="1">
    <citation type="submission" date="2020-10" db="EMBL/GenBank/DDBJ databases">
        <title>Connecting structure to function with the recovery of over 1000 high-quality activated sludge metagenome-assembled genomes encoding full-length rRNA genes using long-read sequencing.</title>
        <authorList>
            <person name="Singleton C.M."/>
            <person name="Petriglieri F."/>
            <person name="Kristensen J.M."/>
            <person name="Kirkegaard R.H."/>
            <person name="Michaelsen T.Y."/>
            <person name="Andersen M.H."/>
            <person name="Karst S.M."/>
            <person name="Dueholm M.S."/>
            <person name="Nielsen P.H."/>
            <person name="Albertsen M."/>
        </authorList>
    </citation>
    <scope>NUCLEOTIDE SEQUENCE [LARGE SCALE GENOMIC DNA]</scope>
    <source>
        <strain evidence="3">Lyne_18-Q3-R50-59_MAXAC.006</strain>
    </source>
</reference>
<organism evidence="3 4">
    <name type="scientific">Candidatus Neomicrothrix subdominans</name>
    <dbReference type="NCBI Taxonomy" id="2954438"/>
    <lineage>
        <taxon>Bacteria</taxon>
        <taxon>Bacillati</taxon>
        <taxon>Actinomycetota</taxon>
        <taxon>Acidimicrobiia</taxon>
        <taxon>Acidimicrobiales</taxon>
        <taxon>Microthrixaceae</taxon>
        <taxon>Candidatus Neomicrothrix</taxon>
    </lineage>
</organism>
<comment type="caution">
    <text evidence="3">The sequence shown here is derived from an EMBL/GenBank/DDBJ whole genome shotgun (WGS) entry which is preliminary data.</text>
</comment>
<sequence length="104" mass="10748">MSASQASARTTGRATASAPTSQVRGGSQRPVGRAAVAPPDRSRYKRSGGIAAYLLVMVSLQIFLLVVAVEGVLAHEGGLARAAAGLSVGLWVIVVALRRLMPHE</sequence>
<evidence type="ECO:0000256" key="2">
    <source>
        <dbReference type="SAM" id="Phobius"/>
    </source>
</evidence>
<protein>
    <submittedName>
        <fullName evidence="3">Uncharacterized protein</fullName>
    </submittedName>
</protein>
<name>A0A936TEB2_9ACTN</name>
<accession>A0A936TEB2</accession>
<keyword evidence="2" id="KW-1133">Transmembrane helix</keyword>
<keyword evidence="2" id="KW-0812">Transmembrane</keyword>
<gene>
    <name evidence="3" type="ORF">IPN02_08655</name>
</gene>
<dbReference type="Proteomes" id="UP000727993">
    <property type="component" value="Unassembled WGS sequence"/>
</dbReference>
<feature type="compositionally biased region" description="Low complexity" evidence="1">
    <location>
        <begin position="1"/>
        <end position="21"/>
    </location>
</feature>
<keyword evidence="2" id="KW-0472">Membrane</keyword>
<feature type="transmembrane region" description="Helical" evidence="2">
    <location>
        <begin position="79"/>
        <end position="97"/>
    </location>
</feature>
<evidence type="ECO:0000313" key="3">
    <source>
        <dbReference type="EMBL" id="MBK9296892.1"/>
    </source>
</evidence>
<proteinExistence type="predicted"/>
<dbReference type="AlphaFoldDB" id="A0A936TEB2"/>